<keyword evidence="7" id="KW-0479">Metal-binding</keyword>
<keyword evidence="7" id="KW-0460">Magnesium</keyword>
<feature type="binding site" evidence="6">
    <location>
        <begin position="24"/>
        <end position="31"/>
    </location>
    <ligand>
        <name>GTP</name>
        <dbReference type="ChEBI" id="CHEBI:37565"/>
    </ligand>
</feature>
<dbReference type="InterPro" id="IPR024156">
    <property type="entry name" value="Small_GTPase_ARF"/>
</dbReference>
<dbReference type="EMBL" id="LGRX02033461">
    <property type="protein sequence ID" value="KAK3241145.1"/>
    <property type="molecule type" value="Genomic_DNA"/>
</dbReference>
<dbReference type="SMART" id="SM00177">
    <property type="entry name" value="ARF"/>
    <property type="match status" value="1"/>
</dbReference>
<dbReference type="CDD" id="cd00878">
    <property type="entry name" value="Arf_Arl"/>
    <property type="match status" value="1"/>
</dbReference>
<dbReference type="AlphaFoldDB" id="A0AAE0BSN9"/>
<evidence type="ECO:0000256" key="2">
    <source>
        <dbReference type="ARBA" id="ARBA00022707"/>
    </source>
</evidence>
<keyword evidence="2" id="KW-0449">Lipoprotein</keyword>
<dbReference type="Gene3D" id="3.40.50.300">
    <property type="entry name" value="P-loop containing nucleotide triphosphate hydrolases"/>
    <property type="match status" value="1"/>
</dbReference>
<dbReference type="PROSITE" id="PS51417">
    <property type="entry name" value="ARF"/>
    <property type="match status" value="1"/>
</dbReference>
<sequence>MGFLKPFCIKLGLKKLKVSVLVVGCAGSGKTTIVNSLKPDKEEEIVPTVGFSIERFKFKKSKLTVIDMSGQAKYRKLWDCYYEDAKAVVFVIDAADEGSFPEAATALDEVLSHPHVKAKRLPLLVFANKKDLAKALSAEEVTRDLDLSKKVDLKQTWQVIGSSGVSGEGIENGMKWLYEKLQR</sequence>
<gene>
    <name evidence="9" type="ORF">CYMTET_49060</name>
</gene>
<keyword evidence="10" id="KW-1185">Reference proteome</keyword>
<evidence type="ECO:0000256" key="1">
    <source>
        <dbReference type="ARBA" id="ARBA00010290"/>
    </source>
</evidence>
<comment type="similarity">
    <text evidence="1 8">Belongs to the small GTPase superfamily. Arf family.</text>
</comment>
<dbReference type="FunFam" id="3.40.50.300:FF:001166">
    <property type="entry name" value="ADP-ribosylation factor D"/>
    <property type="match status" value="1"/>
</dbReference>
<protein>
    <submittedName>
        <fullName evidence="9">Uncharacterized protein</fullName>
    </submittedName>
</protein>
<dbReference type="SMART" id="SM00175">
    <property type="entry name" value="RAB"/>
    <property type="match status" value="1"/>
</dbReference>
<dbReference type="InterPro" id="IPR005225">
    <property type="entry name" value="Small_GTP-bd"/>
</dbReference>
<keyword evidence="3 6" id="KW-0547">Nucleotide-binding</keyword>
<evidence type="ECO:0000256" key="3">
    <source>
        <dbReference type="ARBA" id="ARBA00022741"/>
    </source>
</evidence>
<feature type="binding site" evidence="7">
    <location>
        <position position="31"/>
    </location>
    <ligand>
        <name>Mg(2+)</name>
        <dbReference type="ChEBI" id="CHEBI:18420"/>
    </ligand>
</feature>
<evidence type="ECO:0000256" key="6">
    <source>
        <dbReference type="PIRSR" id="PIRSR606689-1"/>
    </source>
</evidence>
<keyword evidence="5 6" id="KW-0342">GTP-binding</keyword>
<keyword evidence="4" id="KW-0931">ER-Golgi transport</keyword>
<feature type="binding site" evidence="7">
    <location>
        <position position="48"/>
    </location>
    <ligand>
        <name>Mg(2+)</name>
        <dbReference type="ChEBI" id="CHEBI:18420"/>
    </ligand>
</feature>
<evidence type="ECO:0000256" key="8">
    <source>
        <dbReference type="RuleBase" id="RU003925"/>
    </source>
</evidence>
<evidence type="ECO:0000313" key="9">
    <source>
        <dbReference type="EMBL" id="KAK3241145.1"/>
    </source>
</evidence>
<dbReference type="GO" id="GO:0005525">
    <property type="term" value="F:GTP binding"/>
    <property type="evidence" value="ECO:0007669"/>
    <property type="project" value="UniProtKB-KW"/>
</dbReference>
<name>A0AAE0BSN9_9CHLO</name>
<keyword evidence="4" id="KW-0813">Transport</keyword>
<dbReference type="PANTHER" id="PTHR11711">
    <property type="entry name" value="ADP RIBOSYLATION FACTOR-RELATED"/>
    <property type="match status" value="1"/>
</dbReference>
<dbReference type="GO" id="GO:0046872">
    <property type="term" value="F:metal ion binding"/>
    <property type="evidence" value="ECO:0007669"/>
    <property type="project" value="UniProtKB-KW"/>
</dbReference>
<dbReference type="InterPro" id="IPR006689">
    <property type="entry name" value="Small_GTPase_ARF/SAR"/>
</dbReference>
<dbReference type="InterPro" id="IPR027417">
    <property type="entry name" value="P-loop_NTPase"/>
</dbReference>
<organism evidence="9 10">
    <name type="scientific">Cymbomonas tetramitiformis</name>
    <dbReference type="NCBI Taxonomy" id="36881"/>
    <lineage>
        <taxon>Eukaryota</taxon>
        <taxon>Viridiplantae</taxon>
        <taxon>Chlorophyta</taxon>
        <taxon>Pyramimonadophyceae</taxon>
        <taxon>Pyramimonadales</taxon>
        <taxon>Pyramimonadaceae</taxon>
        <taxon>Cymbomonas</taxon>
    </lineage>
</organism>
<dbReference type="PROSITE" id="PS51419">
    <property type="entry name" value="RAB"/>
    <property type="match status" value="1"/>
</dbReference>
<evidence type="ECO:0000256" key="4">
    <source>
        <dbReference type="ARBA" id="ARBA00022892"/>
    </source>
</evidence>
<evidence type="ECO:0000313" key="10">
    <source>
        <dbReference type="Proteomes" id="UP001190700"/>
    </source>
</evidence>
<keyword evidence="2" id="KW-0519">Myristate</keyword>
<dbReference type="GO" id="GO:0003924">
    <property type="term" value="F:GTPase activity"/>
    <property type="evidence" value="ECO:0007669"/>
    <property type="project" value="InterPro"/>
</dbReference>
<comment type="caution">
    <text evidence="9">The sequence shown here is derived from an EMBL/GenBank/DDBJ whole genome shotgun (WGS) entry which is preliminary data.</text>
</comment>
<feature type="binding site" evidence="6">
    <location>
        <begin position="128"/>
        <end position="131"/>
    </location>
    <ligand>
        <name>GTP</name>
        <dbReference type="ChEBI" id="CHEBI:37565"/>
    </ligand>
</feature>
<proteinExistence type="inferred from homology"/>
<dbReference type="SUPFAM" id="SSF52540">
    <property type="entry name" value="P-loop containing nucleoside triphosphate hydrolases"/>
    <property type="match status" value="1"/>
</dbReference>
<evidence type="ECO:0000256" key="7">
    <source>
        <dbReference type="PIRSR" id="PIRSR606689-2"/>
    </source>
</evidence>
<dbReference type="PRINTS" id="PR00328">
    <property type="entry name" value="SAR1GTPBP"/>
</dbReference>
<accession>A0AAE0BSN9</accession>
<dbReference type="Pfam" id="PF00025">
    <property type="entry name" value="Arf"/>
    <property type="match status" value="1"/>
</dbReference>
<feature type="binding site" evidence="6">
    <location>
        <position position="70"/>
    </location>
    <ligand>
        <name>GTP</name>
        <dbReference type="ChEBI" id="CHEBI:37565"/>
    </ligand>
</feature>
<evidence type="ECO:0000256" key="5">
    <source>
        <dbReference type="ARBA" id="ARBA00023134"/>
    </source>
</evidence>
<dbReference type="Proteomes" id="UP001190700">
    <property type="component" value="Unassembled WGS sequence"/>
</dbReference>
<reference evidence="9 10" key="1">
    <citation type="journal article" date="2015" name="Genome Biol. Evol.">
        <title>Comparative Genomics of a Bacterivorous Green Alga Reveals Evolutionary Causalities and Consequences of Phago-Mixotrophic Mode of Nutrition.</title>
        <authorList>
            <person name="Burns J.A."/>
            <person name="Paasch A."/>
            <person name="Narechania A."/>
            <person name="Kim E."/>
        </authorList>
    </citation>
    <scope>NUCLEOTIDE SEQUENCE [LARGE SCALE GENOMIC DNA]</scope>
    <source>
        <strain evidence="9 10">PLY_AMNH</strain>
    </source>
</reference>
<dbReference type="GO" id="GO:0016192">
    <property type="term" value="P:vesicle-mediated transport"/>
    <property type="evidence" value="ECO:0007669"/>
    <property type="project" value="UniProtKB-KW"/>
</dbReference>
<dbReference type="SMART" id="SM00178">
    <property type="entry name" value="SAR"/>
    <property type="match status" value="1"/>
</dbReference>
<dbReference type="NCBIfam" id="TIGR00231">
    <property type="entry name" value="small_GTP"/>
    <property type="match status" value="1"/>
</dbReference>